<sequence>MESLIWVGLMIAFGVISVISKAADQKKTSSSTRVPSKEFGDYVKKMVDQVETRLPEERDLPPAIKRKQQKQTQPVKHQRTELQQRLDERDRLKAQKQQSKSNIGKITGSIASDEIGTRRNRQKGMHTTQEEIRQAIIWSEVLGPPVSKRSSKTPPR</sequence>
<evidence type="ECO:0000256" key="1">
    <source>
        <dbReference type="SAM" id="MobiDB-lite"/>
    </source>
</evidence>
<name>A0ABT6QZP6_9BACL</name>
<gene>
    <name evidence="2" type="ORF">QK289_03475</name>
</gene>
<feature type="compositionally biased region" description="Basic and acidic residues" evidence="1">
    <location>
        <begin position="78"/>
        <end position="93"/>
    </location>
</feature>
<dbReference type="EMBL" id="JASBQV010000003">
    <property type="protein sequence ID" value="MDI3234058.1"/>
    <property type="molecule type" value="Genomic_DNA"/>
</dbReference>
<comment type="caution">
    <text evidence="2">The sequence shown here is derived from an EMBL/GenBank/DDBJ whole genome shotgun (WGS) entry which is preliminary data.</text>
</comment>
<feature type="region of interest" description="Disordered" evidence="1">
    <location>
        <begin position="52"/>
        <end position="131"/>
    </location>
</feature>
<dbReference type="RefSeq" id="WP_014969804.1">
    <property type="nucleotide sequence ID" value="NZ_JANJYY010000056.1"/>
</dbReference>
<feature type="compositionally biased region" description="Polar residues" evidence="1">
    <location>
        <begin position="95"/>
        <end position="104"/>
    </location>
</feature>
<organism evidence="2 3">
    <name type="scientific">Exiguobacterium antarcticum</name>
    <dbReference type="NCBI Taxonomy" id="132920"/>
    <lineage>
        <taxon>Bacteria</taxon>
        <taxon>Bacillati</taxon>
        <taxon>Bacillota</taxon>
        <taxon>Bacilli</taxon>
        <taxon>Bacillales</taxon>
        <taxon>Bacillales Family XII. Incertae Sedis</taxon>
        <taxon>Exiguobacterium</taxon>
    </lineage>
</organism>
<proteinExistence type="predicted"/>
<reference evidence="2 3" key="1">
    <citation type="submission" date="2023-04" db="EMBL/GenBank/DDBJ databases">
        <title>Antarctic isolates genomes.</title>
        <authorList>
            <person name="Dimov S.G."/>
        </authorList>
    </citation>
    <scope>NUCLEOTIDE SEQUENCE [LARGE SCALE GENOMIC DNA]</scope>
    <source>
        <strain evidence="2 3">AL19</strain>
    </source>
</reference>
<evidence type="ECO:0000313" key="3">
    <source>
        <dbReference type="Proteomes" id="UP001243286"/>
    </source>
</evidence>
<protein>
    <submittedName>
        <fullName evidence="2">Uncharacterized protein</fullName>
    </submittedName>
</protein>
<dbReference type="Proteomes" id="UP001243286">
    <property type="component" value="Unassembled WGS sequence"/>
</dbReference>
<accession>A0ABT6QZP6</accession>
<keyword evidence="3" id="KW-1185">Reference proteome</keyword>
<evidence type="ECO:0000313" key="2">
    <source>
        <dbReference type="EMBL" id="MDI3234058.1"/>
    </source>
</evidence>